<evidence type="ECO:0000313" key="2">
    <source>
        <dbReference type="Proteomes" id="UP000007756"/>
    </source>
</evidence>
<dbReference type="Proteomes" id="UP000007756">
    <property type="component" value="Chromosome"/>
</dbReference>
<dbReference type="RefSeq" id="WP_014325457.1">
    <property type="nucleotide sequence ID" value="NZ_CP010546.1"/>
</dbReference>
<gene>
    <name evidence="1" type="ordered locus">MPNE_0368</name>
</gene>
<dbReference type="EMBL" id="CP002077">
    <property type="protein sequence ID" value="ADK87041.1"/>
    <property type="molecule type" value="Genomic_DNA"/>
</dbReference>
<evidence type="ECO:0000313" key="1">
    <source>
        <dbReference type="EMBL" id="ADK87041.1"/>
    </source>
</evidence>
<accession>A0A0H3DMQ3</accession>
<dbReference type="PATRIC" id="fig|722438.3.peg.352"/>
<dbReference type="HOGENOM" id="CLU_655237_0_0_14"/>
<organism evidence="1 2">
    <name type="scientific">Mycoplasmoides pneumoniae (strain ATCC 15531 / DSM 23978 / CIP 103766 / NBRC 14401 / NCTC 10119 / FH)</name>
    <name type="common">Mycoplasma pneumoniae</name>
    <dbReference type="NCBI Taxonomy" id="722438"/>
    <lineage>
        <taxon>Bacteria</taxon>
        <taxon>Bacillati</taxon>
        <taxon>Mycoplasmatota</taxon>
        <taxon>Mycoplasmoidales</taxon>
        <taxon>Mycoplasmoidaceae</taxon>
        <taxon>Mycoplasmoides</taxon>
    </lineage>
</organism>
<reference evidence="1 2" key="1">
    <citation type="journal article" date="2010" name="Appl. Environ. Microbiol.">
        <title>Targeted chromosomal knockouts in Mycoplasma pneumoniae.</title>
        <authorList>
            <person name="Krishnakumar R."/>
            <person name="Assad-Garcia N."/>
            <person name="Benders G.A."/>
            <person name="Phan Q."/>
            <person name="Montague M.G."/>
            <person name="Glass J.I."/>
        </authorList>
    </citation>
    <scope>NUCLEOTIDE SEQUENCE [LARGE SCALE GENOMIC DNA]</scope>
    <source>
        <strain evidence="2">ATCC 15531 / DSM 22911 / NBRC 14401 / NCTC 10119 / FH</strain>
    </source>
</reference>
<sequence length="419" mass="48684">MYNLKNIYASITLYPHEINLVVSDNNNQFHVLYENSIANDELYTHAGITNKAKFKVVLNQLINNANDYLGFKLEKVIVVLAELVDDLEINRFKTDVFFTGYDFNHQDMLSSEKNRFLLKNRHINPNEVLDLVALNYRDLTTGKISKNFKYNCSYRANVIYYTTKNSLVKELKPFLKRNIIVKIDKIVTHHMVLAHSIKQINKNNLFVYLGEHTTDLMLFMDNALVDLVSEPFGRVNFLESDNDSENKALLEFLVDSTARIGDSGSIGMAYTDGSTYKEIRAVTIDDLIQSVNEKTKYLIDFINTNTEIFFQKYGFLPSTLLFYTKSKQLLNNFQLNQNLLSNHFKTVTIFKNEVQFVSRKYLLNCQAIALSWRQDQINVNPTSFALPFYSDKIEKQFKKSFLMLKVHTQINKLVQKLIK</sequence>
<dbReference type="NCBIfam" id="NF045748">
    <property type="entry name" value="MPN316"/>
    <property type="match status" value="1"/>
</dbReference>
<proteinExistence type="predicted"/>
<dbReference type="GeneID" id="66609028"/>
<protein>
    <submittedName>
        <fullName evidence="1">Uncharacterized protein</fullName>
    </submittedName>
</protein>
<dbReference type="PaxDb" id="722438-MPNE_0368"/>
<dbReference type="KEGG" id="mpj:MPNE_0368"/>
<name>A0A0H3DMQ3_MYCPB</name>
<dbReference type="STRING" id="722438.F539_01785"/>
<dbReference type="AlphaFoldDB" id="A0A0H3DMQ3"/>
<dbReference type="eggNOG" id="ENOG5030N8H">
    <property type="taxonomic scope" value="Bacteria"/>
</dbReference>